<proteinExistence type="predicted"/>
<dbReference type="AlphaFoldDB" id="A0AA39L198"/>
<name>A0AA39L198_MICHY</name>
<feature type="region of interest" description="Disordered" evidence="1">
    <location>
        <begin position="54"/>
        <end position="75"/>
    </location>
</feature>
<protein>
    <submittedName>
        <fullName evidence="2">Uncharacterized protein</fullName>
    </submittedName>
</protein>
<feature type="compositionally biased region" description="Basic and acidic residues" evidence="1">
    <location>
        <begin position="54"/>
        <end position="66"/>
    </location>
</feature>
<dbReference type="EMBL" id="JAQQBR010000002">
    <property type="protein sequence ID" value="KAK0181211.1"/>
    <property type="molecule type" value="Genomic_DNA"/>
</dbReference>
<accession>A0AA39L198</accession>
<evidence type="ECO:0000313" key="2">
    <source>
        <dbReference type="EMBL" id="KAK0181211.1"/>
    </source>
</evidence>
<dbReference type="Proteomes" id="UP001168972">
    <property type="component" value="Unassembled WGS sequence"/>
</dbReference>
<comment type="caution">
    <text evidence="2">The sequence shown here is derived from an EMBL/GenBank/DDBJ whole genome shotgun (WGS) entry which is preliminary data.</text>
</comment>
<evidence type="ECO:0000313" key="3">
    <source>
        <dbReference type="Proteomes" id="UP001168972"/>
    </source>
</evidence>
<gene>
    <name evidence="2" type="ORF">PV327_003513</name>
</gene>
<sequence length="84" mass="9372">MVENKRGGFFFSTDHEGSKKYEEEFQDAILVTPGRVGAILQGHREVLACTAHHTIHEEGEKKDTRSPSEGFESDGVSKILLIQD</sequence>
<reference evidence="2" key="1">
    <citation type="journal article" date="2023" name="bioRxiv">
        <title>Scaffold-level genome assemblies of two parasitoid biocontrol wasps reveal the parthenogenesis mechanism and an associated novel virus.</title>
        <authorList>
            <person name="Inwood S."/>
            <person name="Skelly J."/>
            <person name="Guhlin J."/>
            <person name="Harrop T."/>
            <person name="Goldson S."/>
            <person name="Dearden P."/>
        </authorList>
    </citation>
    <scope>NUCLEOTIDE SEQUENCE</scope>
    <source>
        <strain evidence="2">Lincoln</strain>
        <tissue evidence="2">Whole body</tissue>
    </source>
</reference>
<organism evidence="2 3">
    <name type="scientific">Microctonus hyperodae</name>
    <name type="common">Parasitoid wasp</name>
    <dbReference type="NCBI Taxonomy" id="165561"/>
    <lineage>
        <taxon>Eukaryota</taxon>
        <taxon>Metazoa</taxon>
        <taxon>Ecdysozoa</taxon>
        <taxon>Arthropoda</taxon>
        <taxon>Hexapoda</taxon>
        <taxon>Insecta</taxon>
        <taxon>Pterygota</taxon>
        <taxon>Neoptera</taxon>
        <taxon>Endopterygota</taxon>
        <taxon>Hymenoptera</taxon>
        <taxon>Apocrita</taxon>
        <taxon>Ichneumonoidea</taxon>
        <taxon>Braconidae</taxon>
        <taxon>Euphorinae</taxon>
        <taxon>Microctonus</taxon>
    </lineage>
</organism>
<keyword evidence="3" id="KW-1185">Reference proteome</keyword>
<reference evidence="2" key="2">
    <citation type="submission" date="2023-03" db="EMBL/GenBank/DDBJ databases">
        <authorList>
            <person name="Inwood S.N."/>
            <person name="Skelly J.G."/>
            <person name="Guhlin J."/>
            <person name="Harrop T.W.R."/>
            <person name="Goldson S.G."/>
            <person name="Dearden P.K."/>
        </authorList>
    </citation>
    <scope>NUCLEOTIDE SEQUENCE</scope>
    <source>
        <strain evidence="2">Lincoln</strain>
        <tissue evidence="2">Whole body</tissue>
    </source>
</reference>
<evidence type="ECO:0000256" key="1">
    <source>
        <dbReference type="SAM" id="MobiDB-lite"/>
    </source>
</evidence>